<evidence type="ECO:0000256" key="8">
    <source>
        <dbReference type="SAM" id="MobiDB-lite"/>
    </source>
</evidence>
<evidence type="ECO:0000313" key="9">
    <source>
        <dbReference type="EMBL" id="CAD9573937.1"/>
    </source>
</evidence>
<protein>
    <recommendedName>
        <fullName evidence="6">UTP-monosaccharide-1-phosphate uridylyltransferase</fullName>
        <ecNumber evidence="6">2.7.7.64</ecNumber>
    </recommendedName>
</protein>
<evidence type="ECO:0000256" key="1">
    <source>
        <dbReference type="ARBA" id="ARBA00001936"/>
    </source>
</evidence>
<dbReference type="InterPro" id="IPR002618">
    <property type="entry name" value="UDPGP_fam"/>
</dbReference>
<dbReference type="PANTHER" id="PTHR11952">
    <property type="entry name" value="UDP- GLUCOSE PYROPHOSPHORYLASE"/>
    <property type="match status" value="1"/>
</dbReference>
<evidence type="ECO:0000256" key="6">
    <source>
        <dbReference type="ARBA" id="ARBA00039080"/>
    </source>
</evidence>
<comment type="cofactor">
    <cofactor evidence="2">
        <name>Mg(2+)</name>
        <dbReference type="ChEBI" id="CHEBI:18420"/>
    </cofactor>
</comment>
<keyword evidence="3" id="KW-0808">Transferase</keyword>
<name>A0A7S2P2H9_9STRA</name>
<comment type="cofactor">
    <cofactor evidence="1">
        <name>Mn(2+)</name>
        <dbReference type="ChEBI" id="CHEBI:29035"/>
    </cofactor>
</comment>
<gene>
    <name evidence="9" type="ORF">LDAN0321_LOCUS8331</name>
</gene>
<proteinExistence type="inferred from homology"/>
<comment type="similarity">
    <text evidence="5">Belongs to the USP family.</text>
</comment>
<dbReference type="Gene3D" id="2.160.10.30">
    <property type="match status" value="1"/>
</dbReference>
<comment type="catalytic activity">
    <reaction evidence="7">
        <text>a monosaccharide 1-phosphate + UTP + H(+) = a UDP-monosaccharide + diphosphate</text>
        <dbReference type="Rhea" id="RHEA:13205"/>
        <dbReference type="ChEBI" id="CHEBI:15378"/>
        <dbReference type="ChEBI" id="CHEBI:33019"/>
        <dbReference type="ChEBI" id="CHEBI:46398"/>
        <dbReference type="ChEBI" id="CHEBI:140358"/>
        <dbReference type="ChEBI" id="CHEBI:140359"/>
        <dbReference type="EC" id="2.7.7.64"/>
    </reaction>
</comment>
<dbReference type="Pfam" id="PF01704">
    <property type="entry name" value="UDPGP"/>
    <property type="match status" value="1"/>
</dbReference>
<reference evidence="9" key="1">
    <citation type="submission" date="2021-01" db="EMBL/GenBank/DDBJ databases">
        <authorList>
            <person name="Corre E."/>
            <person name="Pelletier E."/>
            <person name="Niang G."/>
            <person name="Scheremetjew M."/>
            <person name="Finn R."/>
            <person name="Kale V."/>
            <person name="Holt S."/>
            <person name="Cochrane G."/>
            <person name="Meng A."/>
            <person name="Brown T."/>
            <person name="Cohen L."/>
        </authorList>
    </citation>
    <scope>NUCLEOTIDE SEQUENCE</scope>
    <source>
        <strain evidence="9">B650</strain>
    </source>
</reference>
<feature type="region of interest" description="Disordered" evidence="8">
    <location>
        <begin position="1"/>
        <end position="58"/>
    </location>
</feature>
<dbReference type="EC" id="2.7.7.64" evidence="6"/>
<dbReference type="EMBL" id="HBGY01013023">
    <property type="protein sequence ID" value="CAD9573937.1"/>
    <property type="molecule type" value="Transcribed_RNA"/>
</dbReference>
<dbReference type="AlphaFoldDB" id="A0A7S2P2H9"/>
<dbReference type="SUPFAM" id="SSF53448">
    <property type="entry name" value="Nucleotide-diphospho-sugar transferases"/>
    <property type="match status" value="1"/>
</dbReference>
<evidence type="ECO:0000256" key="4">
    <source>
        <dbReference type="ARBA" id="ARBA00022695"/>
    </source>
</evidence>
<dbReference type="Gene3D" id="3.90.550.10">
    <property type="entry name" value="Spore Coat Polysaccharide Biosynthesis Protein SpsA, Chain A"/>
    <property type="match status" value="1"/>
</dbReference>
<evidence type="ECO:0000256" key="5">
    <source>
        <dbReference type="ARBA" id="ARBA00038047"/>
    </source>
</evidence>
<dbReference type="InterPro" id="IPR039741">
    <property type="entry name" value="UDP-sugar_pyrophosphorylase"/>
</dbReference>
<dbReference type="GO" id="GO:0051748">
    <property type="term" value="F:UTP-monosaccharide-1-phosphate uridylyltransferase activity"/>
    <property type="evidence" value="ECO:0007669"/>
    <property type="project" value="UniProtKB-EC"/>
</dbReference>
<keyword evidence="4" id="KW-0548">Nucleotidyltransferase</keyword>
<dbReference type="GO" id="GO:0006048">
    <property type="term" value="P:UDP-N-acetylglucosamine biosynthetic process"/>
    <property type="evidence" value="ECO:0007669"/>
    <property type="project" value="TreeGrafter"/>
</dbReference>
<dbReference type="InterPro" id="IPR029044">
    <property type="entry name" value="Nucleotide-diphossugar_trans"/>
</dbReference>
<sequence>MGKKSRRTNRNKSKVKSNKKKLSGANGTATEDKSQSTENVEDILSIGEETETSACDNNDTAAAVATNGHAKEEIEKAEAEDAEVEEEGSVPNGLTESLSLLTDAQRKLALALCEAGQSHLFAHWPKPSGISSPSSQAVAKIKVRFMEQLERMDAGYESRGGLTGYIENAKVLLAKSQAGENPLEGWKPSVPTGNLFEVGTKDYAEMEKVGLGEVGACGFVLVAGGLGERLGYGGIKLALPSETVTGTCYLQYYIETILAIQTKYSASGVKLPLCIMVSNDTSAGTVSLLSENDNFGMDADQITIVQQGDGVPALLDNNAKIALDTKDRYKIQAKPHGHGDIHALMYTHGIAEKWEASGIKWTIFFQDTNGLAFHTLPLALGVSKKHGFIMNSLAVPRKAKQAIGAITKLEHQQTKEVRTINVEYNQLDPLLRATSFPDGDVNDKKTGYSPFPGNINQLVFDLHAYGKAINRTKGAMPEFVNPKYKDEAKTVFKKPTRLECMMQDFPTILEGKTETQFVGFTSIAADLCFSPVKNATVDGVKMQENGTHPGVAATGEADQYEAVAKIMRSIGCKVGVPDPVTFAGITFVPGPEIVLHPGFVSFPGEYQNRFSKPSSVRISANSSLVVSGRCTDLVIESLDLRGALIIDCEEGATGGVIRDLKVCNQGWHKVAVGESEEDEVLRMRGYRINKTETKTITFKKDGTFVESGDSEPLPEGIADLLSPGQTESSEKTKECMCTIQ</sequence>
<evidence type="ECO:0000256" key="7">
    <source>
        <dbReference type="ARBA" id="ARBA00048259"/>
    </source>
</evidence>
<dbReference type="PANTHER" id="PTHR11952:SF9">
    <property type="entry name" value="UDP-SUGAR PYROPHOSPHORYLASE"/>
    <property type="match status" value="1"/>
</dbReference>
<dbReference type="GO" id="GO:0003977">
    <property type="term" value="F:UDP-N-acetylglucosamine diphosphorylase activity"/>
    <property type="evidence" value="ECO:0007669"/>
    <property type="project" value="TreeGrafter"/>
</dbReference>
<accession>A0A7S2P2H9</accession>
<organism evidence="9">
    <name type="scientific">Leptocylindrus danicus</name>
    <dbReference type="NCBI Taxonomy" id="163516"/>
    <lineage>
        <taxon>Eukaryota</taxon>
        <taxon>Sar</taxon>
        <taxon>Stramenopiles</taxon>
        <taxon>Ochrophyta</taxon>
        <taxon>Bacillariophyta</taxon>
        <taxon>Coscinodiscophyceae</taxon>
        <taxon>Chaetocerotophycidae</taxon>
        <taxon>Leptocylindrales</taxon>
        <taxon>Leptocylindraceae</taxon>
        <taxon>Leptocylindrus</taxon>
    </lineage>
</organism>
<evidence type="ECO:0000256" key="2">
    <source>
        <dbReference type="ARBA" id="ARBA00001946"/>
    </source>
</evidence>
<feature type="compositionally biased region" description="Basic residues" evidence="8">
    <location>
        <begin position="1"/>
        <end position="22"/>
    </location>
</feature>
<evidence type="ECO:0000256" key="3">
    <source>
        <dbReference type="ARBA" id="ARBA00022679"/>
    </source>
</evidence>